<evidence type="ECO:0000256" key="1">
    <source>
        <dbReference type="SAM" id="MobiDB-lite"/>
    </source>
</evidence>
<feature type="region of interest" description="Disordered" evidence="1">
    <location>
        <begin position="73"/>
        <end position="95"/>
    </location>
</feature>
<sequence>MSLAAETREAVRAHPFVRDALRAGLVNHSAAATWLAERADLDGDPDAIAAALRRFREDLPAYETESRTASVTMRSGVGVVDDADDSDSAAGDGDSGAAEADALLRVGDAAVVDGGDRTAILATGDVDTAALADALGRLAAGDVDVAAAGVAGDALVCVVPRRDGASAVRVVEAALEAVPVEEN</sequence>
<evidence type="ECO:0000313" key="2">
    <source>
        <dbReference type="EMBL" id="MYL16653.1"/>
    </source>
</evidence>
<dbReference type="EMBL" id="WMEO01000010">
    <property type="protein sequence ID" value="MYL16653.1"/>
    <property type="molecule type" value="Genomic_DNA"/>
</dbReference>
<proteinExistence type="predicted"/>
<protein>
    <submittedName>
        <fullName evidence="2">Uncharacterized protein</fullName>
    </submittedName>
</protein>
<gene>
    <name evidence="2" type="ORF">GLW36_08305</name>
</gene>
<dbReference type="Pfam" id="PF24367">
    <property type="entry name" value="DUF7523"/>
    <property type="match status" value="1"/>
</dbReference>
<comment type="caution">
    <text evidence="2">The sequence shown here is derived from an EMBL/GenBank/DDBJ whole genome shotgun (WGS) entry which is preliminary data.</text>
</comment>
<evidence type="ECO:0000313" key="3">
    <source>
        <dbReference type="Proteomes" id="UP000460194"/>
    </source>
</evidence>
<dbReference type="RefSeq" id="WP_159368992.1">
    <property type="nucleotide sequence ID" value="NZ_WMEO01000010.1"/>
</dbReference>
<dbReference type="AlphaFoldDB" id="A0A6B1ID36"/>
<name>A0A6B1ID36_9EURY</name>
<reference evidence="2 3" key="1">
    <citation type="submission" date="2019-11" db="EMBL/GenBank/DDBJ databases">
        <title>Genome sequences of 17 halophilic strains isolated from different environments.</title>
        <authorList>
            <person name="Furrow R.E."/>
        </authorList>
    </citation>
    <scope>NUCLEOTIDE SEQUENCE [LARGE SCALE GENOMIC DNA]</scope>
    <source>
        <strain evidence="2 3">22517_05_Cabo</strain>
    </source>
</reference>
<accession>A0A6B1ID36</accession>
<dbReference type="InterPro" id="IPR055945">
    <property type="entry name" value="DUF7523"/>
</dbReference>
<organism evidence="2 3">
    <name type="scientific">Halorubrum distributum</name>
    <dbReference type="NCBI Taxonomy" id="29283"/>
    <lineage>
        <taxon>Archaea</taxon>
        <taxon>Methanobacteriati</taxon>
        <taxon>Methanobacteriota</taxon>
        <taxon>Stenosarchaea group</taxon>
        <taxon>Halobacteria</taxon>
        <taxon>Halobacteriales</taxon>
        <taxon>Haloferacaceae</taxon>
        <taxon>Halorubrum</taxon>
        <taxon>Halorubrum distributum group</taxon>
    </lineage>
</organism>
<dbReference type="Proteomes" id="UP000460194">
    <property type="component" value="Unassembled WGS sequence"/>
</dbReference>